<protein>
    <submittedName>
        <fullName evidence="1">Uncharacterized protein</fullName>
    </submittedName>
</protein>
<sequence length="145" mass="15725">MTTDGESVVVRVGDCSCEMSRADAAALQDVLGAAITEKREFLRTAGEYRTDGSYVVSRRGADSAGNTKVFDDFDALRRLFDRLPEEFTADDVGRTGITGSRRHMVVRHFGEHPAFDCDVTSRNPLTVVKTTAADTTDEAADATAD</sequence>
<dbReference type="Pfam" id="PF24372">
    <property type="entry name" value="DUF7528"/>
    <property type="match status" value="1"/>
</dbReference>
<evidence type="ECO:0000313" key="1">
    <source>
        <dbReference type="EMBL" id="SFR44715.1"/>
    </source>
</evidence>
<evidence type="ECO:0000313" key="2">
    <source>
        <dbReference type="Proteomes" id="UP000198531"/>
    </source>
</evidence>
<dbReference type="Proteomes" id="UP000198531">
    <property type="component" value="Unassembled WGS sequence"/>
</dbReference>
<dbReference type="AlphaFoldDB" id="A0A1I6GR33"/>
<name>A0A1I6GR33_9EURY</name>
<dbReference type="EMBL" id="FOYT01000001">
    <property type="protein sequence ID" value="SFR44715.1"/>
    <property type="molecule type" value="Genomic_DNA"/>
</dbReference>
<reference evidence="2" key="1">
    <citation type="submission" date="2016-10" db="EMBL/GenBank/DDBJ databases">
        <authorList>
            <person name="Varghese N."/>
            <person name="Submissions S."/>
        </authorList>
    </citation>
    <scope>NUCLEOTIDE SEQUENCE [LARGE SCALE GENOMIC DNA]</scope>
    <source>
        <strain evidence="2">CGMCC 1.7736</strain>
    </source>
</reference>
<organism evidence="1 2">
    <name type="scientific">Halogeometricum rufum</name>
    <dbReference type="NCBI Taxonomy" id="553469"/>
    <lineage>
        <taxon>Archaea</taxon>
        <taxon>Methanobacteriati</taxon>
        <taxon>Methanobacteriota</taxon>
        <taxon>Stenosarchaea group</taxon>
        <taxon>Halobacteria</taxon>
        <taxon>Halobacteriales</taxon>
        <taxon>Haloferacaceae</taxon>
        <taxon>Halogeometricum</taxon>
    </lineage>
</organism>
<proteinExistence type="predicted"/>
<keyword evidence="2" id="KW-1185">Reference proteome</keyword>
<accession>A0A1I6GR33</accession>
<gene>
    <name evidence="1" type="ORF">SAMN04487947_1550</name>
</gene>
<dbReference type="InterPro" id="IPR055950">
    <property type="entry name" value="DUF7528"/>
</dbReference>